<dbReference type="InterPro" id="IPR050953">
    <property type="entry name" value="N4_N6_ade-DNA_methylase"/>
</dbReference>
<dbReference type="PANTHER" id="PTHR33841:SF5">
    <property type="entry name" value="DNA METHYLASE (MODIFICATION METHYLASE) (METHYLTRANSFERASE)-RELATED"/>
    <property type="match status" value="1"/>
</dbReference>
<keyword evidence="3 8" id="KW-0489">Methyltransferase</keyword>
<evidence type="ECO:0000256" key="6">
    <source>
        <dbReference type="ARBA" id="ARBA00047942"/>
    </source>
</evidence>
<comment type="catalytic activity">
    <reaction evidence="6">
        <text>a 2'-deoxyadenosine in DNA + S-adenosyl-L-methionine = an N(6)-methyl-2'-deoxyadenosine in DNA + S-adenosyl-L-homocysteine + H(+)</text>
        <dbReference type="Rhea" id="RHEA:15197"/>
        <dbReference type="Rhea" id="RHEA-COMP:12418"/>
        <dbReference type="Rhea" id="RHEA-COMP:12419"/>
        <dbReference type="ChEBI" id="CHEBI:15378"/>
        <dbReference type="ChEBI" id="CHEBI:57856"/>
        <dbReference type="ChEBI" id="CHEBI:59789"/>
        <dbReference type="ChEBI" id="CHEBI:90615"/>
        <dbReference type="ChEBI" id="CHEBI:90616"/>
        <dbReference type="EC" id="2.1.1.72"/>
    </reaction>
</comment>
<dbReference type="InterPro" id="IPR011639">
    <property type="entry name" value="MethylTrfase_TaqI-like_dom"/>
</dbReference>
<dbReference type="Gene3D" id="3.40.50.150">
    <property type="entry name" value="Vaccinia Virus protein VP39"/>
    <property type="match status" value="1"/>
</dbReference>
<dbReference type="RefSeq" id="WP_380891315.1">
    <property type="nucleotide sequence ID" value="NZ_JBHUDY010000003.1"/>
</dbReference>
<dbReference type="GO" id="GO:0032259">
    <property type="term" value="P:methylation"/>
    <property type="evidence" value="ECO:0007669"/>
    <property type="project" value="UniProtKB-KW"/>
</dbReference>
<dbReference type="PANTHER" id="PTHR33841">
    <property type="entry name" value="DNA METHYLTRANSFERASE YEEA-RELATED"/>
    <property type="match status" value="1"/>
</dbReference>
<dbReference type="GO" id="GO:0008168">
    <property type="term" value="F:methyltransferase activity"/>
    <property type="evidence" value="ECO:0007669"/>
    <property type="project" value="UniProtKB-KW"/>
</dbReference>
<proteinExistence type="inferred from homology"/>
<evidence type="ECO:0000256" key="2">
    <source>
        <dbReference type="ARBA" id="ARBA00011900"/>
    </source>
</evidence>
<dbReference type="InterPro" id="IPR029063">
    <property type="entry name" value="SAM-dependent_MTases_sf"/>
</dbReference>
<evidence type="ECO:0000256" key="4">
    <source>
        <dbReference type="ARBA" id="ARBA00022679"/>
    </source>
</evidence>
<dbReference type="Proteomes" id="UP001597115">
    <property type="component" value="Unassembled WGS sequence"/>
</dbReference>
<reference evidence="9" key="1">
    <citation type="journal article" date="2019" name="Int. J. Syst. Evol. Microbiol.">
        <title>The Global Catalogue of Microorganisms (GCM) 10K type strain sequencing project: providing services to taxonomists for standard genome sequencing and annotation.</title>
        <authorList>
            <consortium name="The Broad Institute Genomics Platform"/>
            <consortium name="The Broad Institute Genome Sequencing Center for Infectious Disease"/>
            <person name="Wu L."/>
            <person name="Ma J."/>
        </authorList>
    </citation>
    <scope>NUCLEOTIDE SEQUENCE [LARGE SCALE GENOMIC DNA]</scope>
    <source>
        <strain evidence="9">CGMCC 1.16275</strain>
    </source>
</reference>
<protein>
    <recommendedName>
        <fullName evidence="2">site-specific DNA-methyltransferase (adenine-specific)</fullName>
        <ecNumber evidence="2">2.1.1.72</ecNumber>
    </recommendedName>
</protein>
<evidence type="ECO:0000259" key="7">
    <source>
        <dbReference type="Pfam" id="PF07669"/>
    </source>
</evidence>
<keyword evidence="4 8" id="KW-0808">Transferase</keyword>
<evidence type="ECO:0000256" key="3">
    <source>
        <dbReference type="ARBA" id="ARBA00022603"/>
    </source>
</evidence>
<organism evidence="8 9">
    <name type="scientific">Sphingomonas tabacisoli</name>
    <dbReference type="NCBI Taxonomy" id="2249466"/>
    <lineage>
        <taxon>Bacteria</taxon>
        <taxon>Pseudomonadati</taxon>
        <taxon>Pseudomonadota</taxon>
        <taxon>Alphaproteobacteria</taxon>
        <taxon>Sphingomonadales</taxon>
        <taxon>Sphingomonadaceae</taxon>
        <taxon>Sphingomonas</taxon>
    </lineage>
</organism>
<dbReference type="EMBL" id="JBHUDY010000003">
    <property type="protein sequence ID" value="MFD1613318.1"/>
    <property type="molecule type" value="Genomic_DNA"/>
</dbReference>
<evidence type="ECO:0000256" key="5">
    <source>
        <dbReference type="ARBA" id="ARBA00022691"/>
    </source>
</evidence>
<dbReference type="SUPFAM" id="SSF53335">
    <property type="entry name" value="S-adenosyl-L-methionine-dependent methyltransferases"/>
    <property type="match status" value="1"/>
</dbReference>
<evidence type="ECO:0000313" key="9">
    <source>
        <dbReference type="Proteomes" id="UP001597115"/>
    </source>
</evidence>
<name>A0ABW4I5Z5_9SPHN</name>
<evidence type="ECO:0000313" key="8">
    <source>
        <dbReference type="EMBL" id="MFD1613318.1"/>
    </source>
</evidence>
<dbReference type="Pfam" id="PF07669">
    <property type="entry name" value="Eco57I"/>
    <property type="match status" value="1"/>
</dbReference>
<dbReference type="InterPro" id="IPR002052">
    <property type="entry name" value="DNA_methylase_N6_adenine_CS"/>
</dbReference>
<evidence type="ECO:0000256" key="1">
    <source>
        <dbReference type="ARBA" id="ARBA00006594"/>
    </source>
</evidence>
<sequence length="1173" mass="131504">MDALLDRHGASAPLSKVKLETRTAGSLKRRDLTVLDRQGNVALTGEVKVPYAHDGASPFVETTVVDARRKALAAGAPWFFTWNLNELVLWRTDSVAELRGERGFKTYKVTDIRRQADLDSPHVQRALRDGIERFLLDFIRIFSGVVELQRRPPDEYFVHAFDSFLVLPILNASRALIEHDRSPATREALNRWMRDEQGWTLVGDRAELLARAAKFAVYGVANKLVFYDALRKRFSGLPPLVVDPSVDTGEALIDKLATFFDTAREETGDYETIFGEAGGGIGTRIPFYDSVVVPGWRQFAEQIDRFDLSRLDYDVIGRIFERLIDPSERHKYGQYYTRPEVVDLINAFAIRRGEDVVLDPGCGGGTFLVRAYARKRRLAPRLGHAALLETIYGTDVSPFAANLSTINLATRDLIEDANYPRIARTDFFDTAAGATLMQLPAPSGRRPVPMPYFDAVVGNPPYVRQEDVAGDLKTKYQKVSRAGGLHPNGRSDLHVYFWGHALSLMKPDGRLGFLASSQWLDAEYGFALQAFLLENFRIEAIVESRNEPWFVGARVATVATMATCEADPAARDDNLVRFVELDRPIADLLAHDGTSGGALEAAERFRDLILAQDMDADFEGWRIRIQRQGDIRARGVRLGERTKGRPVYAGDKWGIPLRAPDIWHELVGAGGDRWRPLAELAEVRFGVKSGADDFFYLEDWTEKSLSEFPEADLFNEHYGVSRPEVASGNVALVRTGTGEVHPIEREFLKPIVHSIMSIDSYKVERRHCANLALMAPSAATAPYLDRYIDWGEHQDYDKGATCQQRVSGTRHWYDLTEEAKAADVLWVKERQYRFAALYNPDHYTANCRLYTVAFRAGVDSAVQAAILNSSITVLSTLMYGRPVGVEANWSTMVLDANMLLVPSSSPIDAKLRKRLLDAHDRMTARGIMGFLSERRLRRKALVERGRADRLDDFSDETELDQADRQALDDAVLELLGFADRVQRRAVRDRLYDHLSRYFEDKRLQEEEAIDNKRRTAAARTLGPNQVAADVFAEIERDHPSLRRTYIDLTRGSSEGDGIRIPANGDPELLDDLVTTGVLFGGRGGELVTTRTKEQAQLVAAISAVGPRGRSVFVPRDASRARQLSDDLRSILQARARTVRELVTARTIDDAIVEPAIGLVMRRLLVPVSRTRAS</sequence>
<comment type="similarity">
    <text evidence="1">Belongs to the N(4)/N(6)-methyltransferase family.</text>
</comment>
<comment type="caution">
    <text evidence="8">The sequence shown here is derived from an EMBL/GenBank/DDBJ whole genome shotgun (WGS) entry which is preliminary data.</text>
</comment>
<keyword evidence="9" id="KW-1185">Reference proteome</keyword>
<accession>A0ABW4I5Z5</accession>
<keyword evidence="5" id="KW-0949">S-adenosyl-L-methionine</keyword>
<dbReference type="EC" id="2.1.1.72" evidence="2"/>
<gene>
    <name evidence="8" type="ORF">ACFSCW_16065</name>
</gene>
<feature type="domain" description="Type II methyltransferase M.TaqI-like" evidence="7">
    <location>
        <begin position="390"/>
        <end position="550"/>
    </location>
</feature>
<dbReference type="PRINTS" id="PR00507">
    <property type="entry name" value="N12N6MTFRASE"/>
</dbReference>
<dbReference type="PROSITE" id="PS00092">
    <property type="entry name" value="N6_MTASE"/>
    <property type="match status" value="1"/>
</dbReference>